<reference evidence="8" key="1">
    <citation type="submission" date="2017-02" db="UniProtKB">
        <authorList>
            <consortium name="WormBaseParasite"/>
        </authorList>
    </citation>
    <scope>IDENTIFICATION</scope>
</reference>
<dbReference type="PROSITE" id="PS00061">
    <property type="entry name" value="ADH_SHORT"/>
    <property type="match status" value="1"/>
</dbReference>
<dbReference type="EMBL" id="UYYA01004589">
    <property type="protein sequence ID" value="VDM62569.1"/>
    <property type="molecule type" value="Genomic_DNA"/>
</dbReference>
<dbReference type="GO" id="GO:0016491">
    <property type="term" value="F:oxidoreductase activity"/>
    <property type="evidence" value="ECO:0007669"/>
    <property type="project" value="UniProtKB-KW"/>
</dbReference>
<evidence type="ECO:0000313" key="7">
    <source>
        <dbReference type="Proteomes" id="UP000267027"/>
    </source>
</evidence>
<dbReference type="STRING" id="334426.A0A0R3PXH0"/>
<dbReference type="InterPro" id="IPR036291">
    <property type="entry name" value="NAD(P)-bd_dom_sf"/>
</dbReference>
<evidence type="ECO:0000313" key="8">
    <source>
        <dbReference type="WBParaSite" id="ACOC_0001098301-mRNA-1"/>
    </source>
</evidence>
<comment type="subcellular location">
    <subcellularLocation>
        <location evidence="1">Endoplasmic reticulum</location>
    </subcellularLocation>
</comment>
<dbReference type="OMA" id="HLEQRTT"/>
<name>A0A0R3PXH0_ANGCS</name>
<gene>
    <name evidence="6" type="ORF">ACOC_LOCUS10984</name>
</gene>
<sequence>MLDNMWSCCYYAFTSYLVVRLLKFLFIIAKCFCVHILTPVYNLDHLKDSWTVVTGCTDGIGRAYIEELARTRGIKRFYLVGRNRQKLETVVTQMAVFDFEYDDYSKLPQELKTLDVGILINCAGIAPNQVGNFVELPEQLASKILRVNLMSSVKMIEFILPGMIQRNRGCIVNISSMTGWRPLPYLSTYPASKAAIAFFSDSLSDEFRHTKVRIQCLIPLLVATKAASYETTDANNLFIISPEDYAKQAVRAIGRFEILTGCIQHDIQGSIAFGTLLSFWAFKMLYVPLVILGIHKDRVAAFQKNHQKQT</sequence>
<dbReference type="GO" id="GO:0005783">
    <property type="term" value="C:endoplasmic reticulum"/>
    <property type="evidence" value="ECO:0007669"/>
    <property type="project" value="UniProtKB-SubCell"/>
</dbReference>
<dbReference type="SUPFAM" id="SSF51735">
    <property type="entry name" value="NAD(P)-binding Rossmann-fold domains"/>
    <property type="match status" value="1"/>
</dbReference>
<organism evidence="8">
    <name type="scientific">Angiostrongylus costaricensis</name>
    <name type="common">Nematode worm</name>
    <dbReference type="NCBI Taxonomy" id="334426"/>
    <lineage>
        <taxon>Eukaryota</taxon>
        <taxon>Metazoa</taxon>
        <taxon>Ecdysozoa</taxon>
        <taxon>Nematoda</taxon>
        <taxon>Chromadorea</taxon>
        <taxon>Rhabditida</taxon>
        <taxon>Rhabditina</taxon>
        <taxon>Rhabditomorpha</taxon>
        <taxon>Strongyloidea</taxon>
        <taxon>Metastrongylidae</taxon>
        <taxon>Angiostrongylus</taxon>
    </lineage>
</organism>
<proteinExistence type="inferred from homology"/>
<dbReference type="PANTHER" id="PTHR43899:SF13">
    <property type="entry name" value="RH59310P"/>
    <property type="match status" value="1"/>
</dbReference>
<dbReference type="Pfam" id="PF00106">
    <property type="entry name" value="adh_short"/>
    <property type="match status" value="1"/>
</dbReference>
<dbReference type="InterPro" id="IPR002347">
    <property type="entry name" value="SDR_fam"/>
</dbReference>
<dbReference type="Proteomes" id="UP000267027">
    <property type="component" value="Unassembled WGS sequence"/>
</dbReference>
<evidence type="ECO:0000256" key="2">
    <source>
        <dbReference type="ARBA" id="ARBA00006484"/>
    </source>
</evidence>
<dbReference type="AlphaFoldDB" id="A0A0R3PXH0"/>
<feature type="transmembrane region" description="Helical" evidence="5">
    <location>
        <begin position="271"/>
        <end position="294"/>
    </location>
</feature>
<dbReference type="PANTHER" id="PTHR43899">
    <property type="entry name" value="RH59310P"/>
    <property type="match status" value="1"/>
</dbReference>
<dbReference type="InterPro" id="IPR020904">
    <property type="entry name" value="Sc_DH/Rdtase_CS"/>
</dbReference>
<dbReference type="CDD" id="cd05356">
    <property type="entry name" value="17beta-HSD1_like_SDR_c"/>
    <property type="match status" value="1"/>
</dbReference>
<dbReference type="PRINTS" id="PR00080">
    <property type="entry name" value="SDRFAMILY"/>
</dbReference>
<protein>
    <submittedName>
        <fullName evidence="8">Estradiol 17-beta-dehydrogenase 12</fullName>
    </submittedName>
</protein>
<dbReference type="Gene3D" id="3.40.50.720">
    <property type="entry name" value="NAD(P)-binding Rossmann-like Domain"/>
    <property type="match status" value="1"/>
</dbReference>
<accession>A0A0R3PXH0</accession>
<keyword evidence="7" id="KW-1185">Reference proteome</keyword>
<evidence type="ECO:0000256" key="3">
    <source>
        <dbReference type="ARBA" id="ARBA00023002"/>
    </source>
</evidence>
<keyword evidence="5" id="KW-0812">Transmembrane</keyword>
<evidence type="ECO:0000256" key="5">
    <source>
        <dbReference type="SAM" id="Phobius"/>
    </source>
</evidence>
<evidence type="ECO:0000256" key="4">
    <source>
        <dbReference type="RuleBase" id="RU000363"/>
    </source>
</evidence>
<evidence type="ECO:0000256" key="1">
    <source>
        <dbReference type="ARBA" id="ARBA00004240"/>
    </source>
</evidence>
<comment type="similarity">
    <text evidence="2 4">Belongs to the short-chain dehydrogenases/reductases (SDR) family.</text>
</comment>
<keyword evidence="3" id="KW-0560">Oxidoreductase</keyword>
<keyword evidence="5" id="KW-0472">Membrane</keyword>
<keyword evidence="5" id="KW-1133">Transmembrane helix</keyword>
<dbReference type="OrthoDB" id="5545019at2759"/>
<dbReference type="WBParaSite" id="ACOC_0001098301-mRNA-1">
    <property type="protein sequence ID" value="ACOC_0001098301-mRNA-1"/>
    <property type="gene ID" value="ACOC_0001098301"/>
</dbReference>
<dbReference type="PRINTS" id="PR00081">
    <property type="entry name" value="GDHRDH"/>
</dbReference>
<reference evidence="6 7" key="2">
    <citation type="submission" date="2018-11" db="EMBL/GenBank/DDBJ databases">
        <authorList>
            <consortium name="Pathogen Informatics"/>
        </authorList>
    </citation>
    <scope>NUCLEOTIDE SEQUENCE [LARGE SCALE GENOMIC DNA]</scope>
    <source>
        <strain evidence="6 7">Costa Rica</strain>
    </source>
</reference>
<dbReference type="PIRSF" id="PIRSF000126">
    <property type="entry name" value="11-beta-HSD1"/>
    <property type="match status" value="1"/>
</dbReference>
<evidence type="ECO:0000313" key="6">
    <source>
        <dbReference type="EMBL" id="VDM62569.1"/>
    </source>
</evidence>
<dbReference type="InterPro" id="IPR051019">
    <property type="entry name" value="VLCFA-Steroid_DH"/>
</dbReference>